<dbReference type="AlphaFoldDB" id="A0A0H4VSP1"/>
<evidence type="ECO:0000256" key="6">
    <source>
        <dbReference type="SAM" id="Phobius"/>
    </source>
</evidence>
<dbReference type="InterPro" id="IPR025857">
    <property type="entry name" value="MacB_PCD"/>
</dbReference>
<accession>A0A0H4VSP1</accession>
<dbReference type="KEGG" id="ruf:TH63_17185"/>
<comment type="subcellular location">
    <subcellularLocation>
        <location evidence="1">Cell membrane</location>
        <topology evidence="1">Multi-pass membrane protein</topology>
    </subcellularLocation>
</comment>
<name>A0A0H4VSP1_9BACT</name>
<feature type="transmembrane region" description="Helical" evidence="6">
    <location>
        <begin position="347"/>
        <end position="365"/>
    </location>
</feature>
<dbReference type="Pfam" id="PF02687">
    <property type="entry name" value="FtsX"/>
    <property type="match status" value="2"/>
</dbReference>
<feature type="transmembrane region" description="Helical" evidence="6">
    <location>
        <begin position="386"/>
        <end position="412"/>
    </location>
</feature>
<feature type="transmembrane region" description="Helical" evidence="6">
    <location>
        <begin position="292"/>
        <end position="311"/>
    </location>
</feature>
<dbReference type="PATRIC" id="fig|1379910.4.peg.3744"/>
<keyword evidence="10" id="KW-1185">Reference proteome</keyword>
<evidence type="ECO:0000313" key="9">
    <source>
        <dbReference type="EMBL" id="AKQ46982.1"/>
    </source>
</evidence>
<organism evidence="9 10">
    <name type="scientific">Rufibacter radiotolerans</name>
    <dbReference type="NCBI Taxonomy" id="1379910"/>
    <lineage>
        <taxon>Bacteria</taxon>
        <taxon>Pseudomonadati</taxon>
        <taxon>Bacteroidota</taxon>
        <taxon>Cytophagia</taxon>
        <taxon>Cytophagales</taxon>
        <taxon>Hymenobacteraceae</taxon>
        <taxon>Rufibacter</taxon>
    </lineage>
</organism>
<feature type="transmembrane region" description="Helical" evidence="6">
    <location>
        <begin position="764"/>
        <end position="784"/>
    </location>
</feature>
<dbReference type="Proteomes" id="UP000036458">
    <property type="component" value="Chromosome"/>
</dbReference>
<dbReference type="Pfam" id="PF12704">
    <property type="entry name" value="MacB_PCD"/>
    <property type="match status" value="1"/>
</dbReference>
<keyword evidence="4 6" id="KW-1133">Transmembrane helix</keyword>
<evidence type="ECO:0000256" key="4">
    <source>
        <dbReference type="ARBA" id="ARBA00022989"/>
    </source>
</evidence>
<proteinExistence type="predicted"/>
<dbReference type="InterPro" id="IPR003838">
    <property type="entry name" value="ABC3_permease_C"/>
</dbReference>
<evidence type="ECO:0000256" key="3">
    <source>
        <dbReference type="ARBA" id="ARBA00022692"/>
    </source>
</evidence>
<dbReference type="PANTHER" id="PTHR30572">
    <property type="entry name" value="MEMBRANE COMPONENT OF TRANSPORTER-RELATED"/>
    <property type="match status" value="1"/>
</dbReference>
<dbReference type="STRING" id="1379910.TH63_17185"/>
<dbReference type="OrthoDB" id="5933722at2"/>
<evidence type="ECO:0000256" key="2">
    <source>
        <dbReference type="ARBA" id="ARBA00022475"/>
    </source>
</evidence>
<protein>
    <submittedName>
        <fullName evidence="9">Uncharacterized protein</fullName>
    </submittedName>
</protein>
<evidence type="ECO:0000259" key="7">
    <source>
        <dbReference type="Pfam" id="PF02687"/>
    </source>
</evidence>
<dbReference type="RefSeq" id="WP_048922034.1">
    <property type="nucleotide sequence ID" value="NZ_CP010777.1"/>
</dbReference>
<dbReference type="PANTHER" id="PTHR30572:SF18">
    <property type="entry name" value="ABC-TYPE MACROLIDE FAMILY EXPORT SYSTEM PERMEASE COMPONENT 2"/>
    <property type="match status" value="1"/>
</dbReference>
<feature type="domain" description="MacB-like periplasmic core" evidence="8">
    <location>
        <begin position="20"/>
        <end position="250"/>
    </location>
</feature>
<keyword evidence="3 6" id="KW-0812">Transmembrane</keyword>
<feature type="transmembrane region" description="Helical" evidence="6">
    <location>
        <begin position="20"/>
        <end position="41"/>
    </location>
</feature>
<dbReference type="InterPro" id="IPR050250">
    <property type="entry name" value="Macrolide_Exporter_MacB"/>
</dbReference>
<feature type="transmembrane region" description="Helical" evidence="6">
    <location>
        <begin position="432"/>
        <end position="454"/>
    </location>
</feature>
<sequence length="803" mass="88836">MFKNYLLVAVRTLRRNLGYTTLNVVGLALGITCSLLLFLVIRYETSFDTFHSKADRTYRLTMEMQGPDGVGHSSGSPFPLLPVLQSSLPELKPATQVFQEQGGTFTVPSPNDQEAPKRFRESQAVLFVEPAFFDLFDFPTNGVNLQQALKDPYTVLLTESIAAKYFPGQEAVGKVLRMNNTINLKVTGVIPDAPSNTDFPFIMLASYESFKKLSAFQPEGWNSVNSNQQIYLALAPGASVSQAEKHLTQLLGQYRAKTMGNQERAVLQPLLEMHYDARYGNFNNRTISKTTLVSLGLIGLFLVLVACINFVNLATAQALRRAREVGMRKVLGANRAQLMTQFLTETGLITLVALLLSVMFTELLLPYLNQLLELKIAFRIFESPDVLLYLALVLVLVTLFSGFYPALILSGFQPISALKSKVATAQTAGLSLRRTLVVLQFTICQVLIICTIVVHNQMEYFNNAALGFDKEAVVVMPVPTGRAKDLMALRPQLEAHSAIKSTSFAVAPPSADITVSMGFRYDDFSKDSGIGANFKLADEHYLTTYNIPLVAGRVFAPSDTMREFLVNETFLRKLGIKAPQEVLGKSLVVNGGTVKGPIVGVIKDFHVGSLRDKIEPVIMSSFNQFYFQVAAKIEQKNAKAAIAHLQKVWSTAYPDDVFYYEFLDDTIAQFYKEEQRQSSLFKIFSVIAILIGCLGLYGLVAFMVTQRTKEVGVRKVLGASSASIVGLFARDFVKLVLLAFVIAVPISYYFMQQWLKGFTYRIDLSYWVFLAAGAVTLLIALATVSVKALRAALSDPVLSLKTE</sequence>
<feature type="transmembrane region" description="Helical" evidence="6">
    <location>
        <begin position="680"/>
        <end position="705"/>
    </location>
</feature>
<evidence type="ECO:0000259" key="8">
    <source>
        <dbReference type="Pfam" id="PF12704"/>
    </source>
</evidence>
<evidence type="ECO:0000313" key="10">
    <source>
        <dbReference type="Proteomes" id="UP000036458"/>
    </source>
</evidence>
<feature type="domain" description="ABC3 transporter permease C-terminal" evidence="7">
    <location>
        <begin position="683"/>
        <end position="791"/>
    </location>
</feature>
<dbReference type="EMBL" id="CP010777">
    <property type="protein sequence ID" value="AKQ46982.1"/>
    <property type="molecule type" value="Genomic_DNA"/>
</dbReference>
<evidence type="ECO:0000256" key="5">
    <source>
        <dbReference type="ARBA" id="ARBA00023136"/>
    </source>
</evidence>
<keyword evidence="5 6" id="KW-0472">Membrane</keyword>
<dbReference type="GO" id="GO:0005886">
    <property type="term" value="C:plasma membrane"/>
    <property type="evidence" value="ECO:0007669"/>
    <property type="project" value="UniProtKB-SubCell"/>
</dbReference>
<reference evidence="9 10" key="1">
    <citation type="submission" date="2015-01" db="EMBL/GenBank/DDBJ databases">
        <title>Rufibacter sp./DG31D/ whole genome sequencing.</title>
        <authorList>
            <person name="Kim M.K."/>
            <person name="Srinivasan S."/>
            <person name="Lee J.-J."/>
        </authorList>
    </citation>
    <scope>NUCLEOTIDE SEQUENCE [LARGE SCALE GENOMIC DNA]</scope>
    <source>
        <strain evidence="9 10">DG31D</strain>
    </source>
</reference>
<keyword evidence="2" id="KW-1003">Cell membrane</keyword>
<gene>
    <name evidence="9" type="ORF">TH63_17185</name>
</gene>
<feature type="transmembrane region" description="Helical" evidence="6">
    <location>
        <begin position="735"/>
        <end position="752"/>
    </location>
</feature>
<feature type="domain" description="ABC3 transporter permease C-terminal" evidence="7">
    <location>
        <begin position="297"/>
        <end position="413"/>
    </location>
</feature>
<evidence type="ECO:0000256" key="1">
    <source>
        <dbReference type="ARBA" id="ARBA00004651"/>
    </source>
</evidence>
<dbReference type="GO" id="GO:0022857">
    <property type="term" value="F:transmembrane transporter activity"/>
    <property type="evidence" value="ECO:0007669"/>
    <property type="project" value="TreeGrafter"/>
</dbReference>